<feature type="domain" description="EB" evidence="2">
    <location>
        <begin position="110"/>
        <end position="156"/>
    </location>
</feature>
<dbReference type="FunCoup" id="B4NBY5">
    <property type="interactions" value="8"/>
</dbReference>
<dbReference type="InParanoid" id="B4NBY5"/>
<name>B4NBY5_DROWI</name>
<dbReference type="STRING" id="7260.B4NBY5"/>
<keyword evidence="4" id="KW-1185">Reference proteome</keyword>
<sequence>MHMARLKYLTLLLLMATCGMAMELLELSCSTDDHCSQLERGKCRNSVCICTARDTQEEEPCHPIEDSQKLTNIVGGPCPCKQPHTECIEMEQQQKQCFCAEGYIPSVDRRRCLPEKVELDGHCELDAQCQRAETFSVCHQNRCLCKTNFEPHQQRCRAVIDVKCLNNTDCETFGASVCMPNISKCLCSIDQVPNRNMTKCIAGVAYGENCSHNLTCQLTLGAAGQCHEKDHRCACRAMHYPRRQVPAQLKEESQEIANKDVICRPIVLFGAYCRNDSDCQENHAMKTQKEQDQEIQLQTPNSMRCMWGECRCSDNYTLVDNDKCVINGGAHAFHLPAIFLILIGITLHKMIFIEGI</sequence>
<dbReference type="EMBL" id="CH964239">
    <property type="protein sequence ID" value="EDW82344.2"/>
    <property type="molecule type" value="Genomic_DNA"/>
</dbReference>
<dbReference type="HOGENOM" id="CLU_072901_0_0_1"/>
<keyword evidence="1" id="KW-0732">Signal</keyword>
<proteinExistence type="predicted"/>
<dbReference type="AlphaFoldDB" id="B4NBY5"/>
<dbReference type="PANTHER" id="PTHR39069">
    <property type="entry name" value="ECDYSONE-INDUCIBLE GENE E1, ISOFORM A"/>
    <property type="match status" value="1"/>
</dbReference>
<evidence type="ECO:0000259" key="2">
    <source>
        <dbReference type="Pfam" id="PF01683"/>
    </source>
</evidence>
<dbReference type="Pfam" id="PF01683">
    <property type="entry name" value="EB"/>
    <property type="match status" value="1"/>
</dbReference>
<evidence type="ECO:0000313" key="3">
    <source>
        <dbReference type="EMBL" id="EDW82344.2"/>
    </source>
</evidence>
<dbReference type="OrthoDB" id="5912242at2759"/>
<protein>
    <recommendedName>
        <fullName evidence="2">EB domain-containing protein</fullName>
    </recommendedName>
</protein>
<dbReference type="InterPro" id="IPR006149">
    <property type="entry name" value="EB_dom"/>
</dbReference>
<dbReference type="Proteomes" id="UP000007798">
    <property type="component" value="Unassembled WGS sequence"/>
</dbReference>
<dbReference type="PANTHER" id="PTHR39069:SF4">
    <property type="entry name" value="LD24340P"/>
    <property type="match status" value="1"/>
</dbReference>
<reference evidence="3 4" key="1">
    <citation type="journal article" date="2007" name="Nature">
        <title>Evolution of genes and genomes on the Drosophila phylogeny.</title>
        <authorList>
            <consortium name="Drosophila 12 Genomes Consortium"/>
            <person name="Clark A.G."/>
            <person name="Eisen M.B."/>
            <person name="Smith D.R."/>
            <person name="Bergman C.M."/>
            <person name="Oliver B."/>
            <person name="Markow T.A."/>
            <person name="Kaufman T.C."/>
            <person name="Kellis M."/>
            <person name="Gelbart W."/>
            <person name="Iyer V.N."/>
            <person name="Pollard D.A."/>
            <person name="Sackton T.B."/>
            <person name="Larracuente A.M."/>
            <person name="Singh N.D."/>
            <person name="Abad J.P."/>
            <person name="Abt D.N."/>
            <person name="Adryan B."/>
            <person name="Aguade M."/>
            <person name="Akashi H."/>
            <person name="Anderson W.W."/>
            <person name="Aquadro C.F."/>
            <person name="Ardell D.H."/>
            <person name="Arguello R."/>
            <person name="Artieri C.G."/>
            <person name="Barbash D.A."/>
            <person name="Barker D."/>
            <person name="Barsanti P."/>
            <person name="Batterham P."/>
            <person name="Batzoglou S."/>
            <person name="Begun D."/>
            <person name="Bhutkar A."/>
            <person name="Blanco E."/>
            <person name="Bosak S.A."/>
            <person name="Bradley R.K."/>
            <person name="Brand A.D."/>
            <person name="Brent M.R."/>
            <person name="Brooks A.N."/>
            <person name="Brown R.H."/>
            <person name="Butlin R.K."/>
            <person name="Caggese C."/>
            <person name="Calvi B.R."/>
            <person name="Bernardo de Carvalho A."/>
            <person name="Caspi A."/>
            <person name="Castrezana S."/>
            <person name="Celniker S.E."/>
            <person name="Chang J.L."/>
            <person name="Chapple C."/>
            <person name="Chatterji S."/>
            <person name="Chinwalla A."/>
            <person name="Civetta A."/>
            <person name="Clifton S.W."/>
            <person name="Comeron J.M."/>
            <person name="Costello J.C."/>
            <person name="Coyne J.A."/>
            <person name="Daub J."/>
            <person name="David R.G."/>
            <person name="Delcher A.L."/>
            <person name="Delehaunty K."/>
            <person name="Do C.B."/>
            <person name="Ebling H."/>
            <person name="Edwards K."/>
            <person name="Eickbush T."/>
            <person name="Evans J.D."/>
            <person name="Filipski A."/>
            <person name="Findeiss S."/>
            <person name="Freyhult E."/>
            <person name="Fulton L."/>
            <person name="Fulton R."/>
            <person name="Garcia A.C."/>
            <person name="Gardiner A."/>
            <person name="Garfield D.A."/>
            <person name="Garvin B.E."/>
            <person name="Gibson G."/>
            <person name="Gilbert D."/>
            <person name="Gnerre S."/>
            <person name="Godfrey J."/>
            <person name="Good R."/>
            <person name="Gotea V."/>
            <person name="Gravely B."/>
            <person name="Greenberg A.J."/>
            <person name="Griffiths-Jones S."/>
            <person name="Gross S."/>
            <person name="Guigo R."/>
            <person name="Gustafson E.A."/>
            <person name="Haerty W."/>
            <person name="Hahn M.W."/>
            <person name="Halligan D.L."/>
            <person name="Halpern A.L."/>
            <person name="Halter G.M."/>
            <person name="Han M.V."/>
            <person name="Heger A."/>
            <person name="Hillier L."/>
            <person name="Hinrichs A.S."/>
            <person name="Holmes I."/>
            <person name="Hoskins R.A."/>
            <person name="Hubisz M.J."/>
            <person name="Hultmark D."/>
            <person name="Huntley M.A."/>
            <person name="Jaffe D.B."/>
            <person name="Jagadeeshan S."/>
            <person name="Jeck W.R."/>
            <person name="Johnson J."/>
            <person name="Jones C.D."/>
            <person name="Jordan W.C."/>
            <person name="Karpen G.H."/>
            <person name="Kataoka E."/>
            <person name="Keightley P.D."/>
            <person name="Kheradpour P."/>
            <person name="Kirkness E.F."/>
            <person name="Koerich L.B."/>
            <person name="Kristiansen K."/>
            <person name="Kudrna D."/>
            <person name="Kulathinal R.J."/>
            <person name="Kumar S."/>
            <person name="Kwok R."/>
            <person name="Lander E."/>
            <person name="Langley C.H."/>
            <person name="Lapoint R."/>
            <person name="Lazzaro B.P."/>
            <person name="Lee S.J."/>
            <person name="Levesque L."/>
            <person name="Li R."/>
            <person name="Lin C.F."/>
            <person name="Lin M.F."/>
            <person name="Lindblad-Toh K."/>
            <person name="Llopart A."/>
            <person name="Long M."/>
            <person name="Low L."/>
            <person name="Lozovsky E."/>
            <person name="Lu J."/>
            <person name="Luo M."/>
            <person name="Machado C.A."/>
            <person name="Makalowski W."/>
            <person name="Marzo M."/>
            <person name="Matsuda M."/>
            <person name="Matzkin L."/>
            <person name="McAllister B."/>
            <person name="McBride C.S."/>
            <person name="McKernan B."/>
            <person name="McKernan K."/>
            <person name="Mendez-Lago M."/>
            <person name="Minx P."/>
            <person name="Mollenhauer M.U."/>
            <person name="Montooth K."/>
            <person name="Mount S.M."/>
            <person name="Mu X."/>
            <person name="Myers E."/>
            <person name="Negre B."/>
            <person name="Newfeld S."/>
            <person name="Nielsen R."/>
            <person name="Noor M.A."/>
            <person name="O'Grady P."/>
            <person name="Pachter L."/>
            <person name="Papaceit M."/>
            <person name="Parisi M.J."/>
            <person name="Parisi M."/>
            <person name="Parts L."/>
            <person name="Pedersen J.S."/>
            <person name="Pesole G."/>
            <person name="Phillippy A.M."/>
            <person name="Ponting C.P."/>
            <person name="Pop M."/>
            <person name="Porcelli D."/>
            <person name="Powell J.R."/>
            <person name="Prohaska S."/>
            <person name="Pruitt K."/>
            <person name="Puig M."/>
            <person name="Quesneville H."/>
            <person name="Ram K.R."/>
            <person name="Rand D."/>
            <person name="Rasmussen M.D."/>
            <person name="Reed L.K."/>
            <person name="Reenan R."/>
            <person name="Reily A."/>
            <person name="Remington K.A."/>
            <person name="Rieger T.T."/>
            <person name="Ritchie M.G."/>
            <person name="Robin C."/>
            <person name="Rogers Y.H."/>
            <person name="Rohde C."/>
            <person name="Rozas J."/>
            <person name="Rubenfield M.J."/>
            <person name="Ruiz A."/>
            <person name="Russo S."/>
            <person name="Salzberg S.L."/>
            <person name="Sanchez-Gracia A."/>
            <person name="Saranga D.J."/>
            <person name="Sato H."/>
            <person name="Schaeffer S.W."/>
            <person name="Schatz M.C."/>
            <person name="Schlenke T."/>
            <person name="Schwartz R."/>
            <person name="Segarra C."/>
            <person name="Singh R.S."/>
            <person name="Sirot L."/>
            <person name="Sirota M."/>
            <person name="Sisneros N.B."/>
            <person name="Smith C.D."/>
            <person name="Smith T.F."/>
            <person name="Spieth J."/>
            <person name="Stage D.E."/>
            <person name="Stark A."/>
            <person name="Stephan W."/>
            <person name="Strausberg R.L."/>
            <person name="Strempel S."/>
            <person name="Sturgill D."/>
            <person name="Sutton G."/>
            <person name="Sutton G.G."/>
            <person name="Tao W."/>
            <person name="Teichmann S."/>
            <person name="Tobari Y.N."/>
            <person name="Tomimura Y."/>
            <person name="Tsolas J.M."/>
            <person name="Valente V.L."/>
            <person name="Venter E."/>
            <person name="Venter J.C."/>
            <person name="Vicario S."/>
            <person name="Vieira F.G."/>
            <person name="Vilella A.J."/>
            <person name="Villasante A."/>
            <person name="Walenz B."/>
            <person name="Wang J."/>
            <person name="Wasserman M."/>
            <person name="Watts T."/>
            <person name="Wilson D."/>
            <person name="Wilson R.K."/>
            <person name="Wing R.A."/>
            <person name="Wolfner M.F."/>
            <person name="Wong A."/>
            <person name="Wong G.K."/>
            <person name="Wu C.I."/>
            <person name="Wu G."/>
            <person name="Yamamoto D."/>
            <person name="Yang H.P."/>
            <person name="Yang S.P."/>
            <person name="Yorke J.A."/>
            <person name="Yoshida K."/>
            <person name="Zdobnov E."/>
            <person name="Zhang P."/>
            <person name="Zhang Y."/>
            <person name="Zimin A.V."/>
            <person name="Baldwin J."/>
            <person name="Abdouelleil A."/>
            <person name="Abdulkadir J."/>
            <person name="Abebe A."/>
            <person name="Abera B."/>
            <person name="Abreu J."/>
            <person name="Acer S.C."/>
            <person name="Aftuck L."/>
            <person name="Alexander A."/>
            <person name="An P."/>
            <person name="Anderson E."/>
            <person name="Anderson S."/>
            <person name="Arachi H."/>
            <person name="Azer M."/>
            <person name="Bachantsang P."/>
            <person name="Barry A."/>
            <person name="Bayul T."/>
            <person name="Berlin A."/>
            <person name="Bessette D."/>
            <person name="Bloom T."/>
            <person name="Blye J."/>
            <person name="Boguslavskiy L."/>
            <person name="Bonnet C."/>
            <person name="Boukhgalter B."/>
            <person name="Bourzgui I."/>
            <person name="Brown A."/>
            <person name="Cahill P."/>
            <person name="Channer S."/>
            <person name="Cheshatsang Y."/>
            <person name="Chuda L."/>
            <person name="Citroen M."/>
            <person name="Collymore A."/>
            <person name="Cooke P."/>
            <person name="Costello M."/>
            <person name="D'Aco K."/>
            <person name="Daza R."/>
            <person name="De Haan G."/>
            <person name="DeGray S."/>
            <person name="DeMaso C."/>
            <person name="Dhargay N."/>
            <person name="Dooley K."/>
            <person name="Dooley E."/>
            <person name="Doricent M."/>
            <person name="Dorje P."/>
            <person name="Dorjee K."/>
            <person name="Dupes A."/>
            <person name="Elong R."/>
            <person name="Falk J."/>
            <person name="Farina A."/>
            <person name="Faro S."/>
            <person name="Ferguson D."/>
            <person name="Fisher S."/>
            <person name="Foley C.D."/>
            <person name="Franke A."/>
            <person name="Friedrich D."/>
            <person name="Gadbois L."/>
            <person name="Gearin G."/>
            <person name="Gearin C.R."/>
            <person name="Giannoukos G."/>
            <person name="Goode T."/>
            <person name="Graham J."/>
            <person name="Grandbois E."/>
            <person name="Grewal S."/>
            <person name="Gyaltsen K."/>
            <person name="Hafez N."/>
            <person name="Hagos B."/>
            <person name="Hall J."/>
            <person name="Henson C."/>
            <person name="Hollinger A."/>
            <person name="Honan T."/>
            <person name="Huard M.D."/>
            <person name="Hughes L."/>
            <person name="Hurhula B."/>
            <person name="Husby M.E."/>
            <person name="Kamat A."/>
            <person name="Kanga B."/>
            <person name="Kashin S."/>
            <person name="Khazanovich D."/>
            <person name="Kisner P."/>
            <person name="Lance K."/>
            <person name="Lara M."/>
            <person name="Lee W."/>
            <person name="Lennon N."/>
            <person name="Letendre F."/>
            <person name="LeVine R."/>
            <person name="Lipovsky A."/>
            <person name="Liu X."/>
            <person name="Liu J."/>
            <person name="Liu S."/>
            <person name="Lokyitsang T."/>
            <person name="Lokyitsang Y."/>
            <person name="Lubonja R."/>
            <person name="Lui A."/>
            <person name="MacDonald P."/>
            <person name="Magnisalis V."/>
            <person name="Maru K."/>
            <person name="Matthews C."/>
            <person name="McCusker W."/>
            <person name="McDonough S."/>
            <person name="Mehta T."/>
            <person name="Meldrim J."/>
            <person name="Meneus L."/>
            <person name="Mihai O."/>
            <person name="Mihalev A."/>
            <person name="Mihova T."/>
            <person name="Mittelman R."/>
            <person name="Mlenga V."/>
            <person name="Montmayeur A."/>
            <person name="Mulrain L."/>
            <person name="Navidi A."/>
            <person name="Naylor J."/>
            <person name="Negash T."/>
            <person name="Nguyen T."/>
            <person name="Nguyen N."/>
            <person name="Nicol R."/>
            <person name="Norbu C."/>
            <person name="Norbu N."/>
            <person name="Novod N."/>
            <person name="O'Neill B."/>
            <person name="Osman S."/>
            <person name="Markiewicz E."/>
            <person name="Oyono O.L."/>
            <person name="Patti C."/>
            <person name="Phunkhang P."/>
            <person name="Pierre F."/>
            <person name="Priest M."/>
            <person name="Raghuraman S."/>
            <person name="Rege F."/>
            <person name="Reyes R."/>
            <person name="Rise C."/>
            <person name="Rogov P."/>
            <person name="Ross K."/>
            <person name="Ryan E."/>
            <person name="Settipalli S."/>
            <person name="Shea T."/>
            <person name="Sherpa N."/>
            <person name="Shi L."/>
            <person name="Shih D."/>
            <person name="Sparrow T."/>
            <person name="Spaulding J."/>
            <person name="Stalker J."/>
            <person name="Stange-Thomann N."/>
            <person name="Stavropoulos S."/>
            <person name="Stone C."/>
            <person name="Strader C."/>
            <person name="Tesfaye S."/>
            <person name="Thomson T."/>
            <person name="Thoulutsang Y."/>
            <person name="Thoulutsang D."/>
            <person name="Topham K."/>
            <person name="Topping I."/>
            <person name="Tsamla T."/>
            <person name="Vassiliev H."/>
            <person name="Vo A."/>
            <person name="Wangchuk T."/>
            <person name="Wangdi T."/>
            <person name="Weiand M."/>
            <person name="Wilkinson J."/>
            <person name="Wilson A."/>
            <person name="Yadav S."/>
            <person name="Young G."/>
            <person name="Yu Q."/>
            <person name="Zembek L."/>
            <person name="Zhong D."/>
            <person name="Zimmer A."/>
            <person name="Zwirko Z."/>
            <person name="Jaffe D.B."/>
            <person name="Alvarez P."/>
            <person name="Brockman W."/>
            <person name="Butler J."/>
            <person name="Chin C."/>
            <person name="Gnerre S."/>
            <person name="Grabherr M."/>
            <person name="Kleber M."/>
            <person name="Mauceli E."/>
            <person name="MacCallum I."/>
        </authorList>
    </citation>
    <scope>NUCLEOTIDE SEQUENCE [LARGE SCALE GENOMIC DNA]</scope>
    <source>
        <strain evidence="4">Tucson 14030-0811.24</strain>
    </source>
</reference>
<evidence type="ECO:0000313" key="4">
    <source>
        <dbReference type="Proteomes" id="UP000007798"/>
    </source>
</evidence>
<gene>
    <name evidence="3" type="primary">Dwil\GK25176</name>
    <name evidence="3" type="ORF">Dwil_GK25176</name>
</gene>
<accession>B4NBY5</accession>
<dbReference type="KEGG" id="dwi:6649346"/>
<dbReference type="eggNOG" id="KOG1218">
    <property type="taxonomic scope" value="Eukaryota"/>
</dbReference>
<feature type="chain" id="PRO_5006458320" description="EB domain-containing protein" evidence="1">
    <location>
        <begin position="22"/>
        <end position="356"/>
    </location>
</feature>
<feature type="signal peptide" evidence="1">
    <location>
        <begin position="1"/>
        <end position="21"/>
    </location>
</feature>
<organism evidence="3 4">
    <name type="scientific">Drosophila willistoni</name>
    <name type="common">Fruit fly</name>
    <dbReference type="NCBI Taxonomy" id="7260"/>
    <lineage>
        <taxon>Eukaryota</taxon>
        <taxon>Metazoa</taxon>
        <taxon>Ecdysozoa</taxon>
        <taxon>Arthropoda</taxon>
        <taxon>Hexapoda</taxon>
        <taxon>Insecta</taxon>
        <taxon>Pterygota</taxon>
        <taxon>Neoptera</taxon>
        <taxon>Endopterygota</taxon>
        <taxon>Diptera</taxon>
        <taxon>Brachycera</taxon>
        <taxon>Muscomorpha</taxon>
        <taxon>Ephydroidea</taxon>
        <taxon>Drosophilidae</taxon>
        <taxon>Drosophila</taxon>
        <taxon>Sophophora</taxon>
    </lineage>
</organism>
<evidence type="ECO:0000256" key="1">
    <source>
        <dbReference type="SAM" id="SignalP"/>
    </source>
</evidence>